<dbReference type="AlphaFoldDB" id="A0AAD4TGI0"/>
<evidence type="ECO:0000259" key="3">
    <source>
        <dbReference type="Pfam" id="PF13962"/>
    </source>
</evidence>
<keyword evidence="2" id="KW-0472">Membrane</keyword>
<reference evidence="4" key="1">
    <citation type="submission" date="2022-04" db="EMBL/GenBank/DDBJ databases">
        <title>A functionally conserved STORR gene fusion in Papaver species that diverged 16.8 million years ago.</title>
        <authorList>
            <person name="Catania T."/>
        </authorList>
    </citation>
    <scope>NUCLEOTIDE SEQUENCE</scope>
    <source>
        <strain evidence="4">S-188037</strain>
    </source>
</reference>
<dbReference type="Pfam" id="PF12796">
    <property type="entry name" value="Ank_2"/>
    <property type="match status" value="1"/>
</dbReference>
<feature type="transmembrane region" description="Helical" evidence="2">
    <location>
        <begin position="663"/>
        <end position="694"/>
    </location>
</feature>
<feature type="compositionally biased region" description="Basic and acidic residues" evidence="1">
    <location>
        <begin position="105"/>
        <end position="125"/>
    </location>
</feature>
<evidence type="ECO:0000256" key="1">
    <source>
        <dbReference type="SAM" id="MobiDB-lite"/>
    </source>
</evidence>
<protein>
    <recommendedName>
        <fullName evidence="3">PGG domain-containing protein</fullName>
    </recommendedName>
</protein>
<sequence>MEEKNLAEAVIGDQSLTSSNYENWKVYMQNFLSNLNLWDIVNGNESEPDAADHKYNTWFMKNEMALNAIKTSCGPEMSPHLQGITSSKQAWDQLASLQSPASSSAEEKGVSKEIQHGDDEDRPDALPETEDSFSGEPEYIRFRPFYKALIKGDWETAKETIEDDPGALTAKITHAGETALHVAVLSTKLSTVKELLSLLPPEALEAKSTPGNPAISFAASLGITEIAKLMVEKNNGVLRIINQHGRIPLVVAVLNGKEDMVRYLYSVTPEEELDPDTSKNGATFLTGAITAEMYDIALDALELYPNLAVSEDLFGKTAIAELARKSSAFPSGSRFGLWQKWLYSSCVQSGFYEELITDIANSFPRISTPRIRSPKGISGEISTDVESPHRVRSPKRSGSRNISEEIIFMSKFSRSPSGSRFGSWMQHLYSSCLCVVPGVKDIQKRKIKHAQVLVLLKVVCSAIGLLTVEELKDGKVDDAIHLTATNGNIEVFMELLDANPSLVYATSSSKRTLYHQAVMSRQVNIFNFISSMGQRDSRAIALDESQNNLLHFAGVLPSPSQLDKISGAALQMQRELQWFQEVEKIVQSKFKEFVNKDGITPAQLFTKEHKALKKDGEAWMKETANACMLVSALIATVMFAAAFTVPGGNVENTGTPFFLKTTAFTIFIVSDAISLFASCTSILMFFAILTARYAEQDFLKSLPKKLIIGLASLFISIAAMMAAFGATLVIVLQNRVTWVSIPVTLLATVPVALFGFLQFPLFIDIVRSTYGTGIFTCKKLI</sequence>
<dbReference type="GO" id="GO:0016020">
    <property type="term" value="C:membrane"/>
    <property type="evidence" value="ECO:0007669"/>
    <property type="project" value="TreeGrafter"/>
</dbReference>
<dbReference type="PANTHER" id="PTHR24177">
    <property type="entry name" value="CASKIN"/>
    <property type="match status" value="1"/>
</dbReference>
<gene>
    <name evidence="4" type="ORF">MKW98_020881</name>
</gene>
<dbReference type="EMBL" id="JAJJMB010001778">
    <property type="protein sequence ID" value="KAI3955248.1"/>
    <property type="molecule type" value="Genomic_DNA"/>
</dbReference>
<dbReference type="InterPro" id="IPR036770">
    <property type="entry name" value="Ankyrin_rpt-contain_sf"/>
</dbReference>
<dbReference type="SUPFAM" id="SSF48403">
    <property type="entry name" value="Ankyrin repeat"/>
    <property type="match status" value="2"/>
</dbReference>
<dbReference type="Pfam" id="PF13962">
    <property type="entry name" value="PGG"/>
    <property type="match status" value="1"/>
</dbReference>
<accession>A0AAD4TGI0</accession>
<dbReference type="InterPro" id="IPR026961">
    <property type="entry name" value="PGG_dom"/>
</dbReference>
<organism evidence="4 5">
    <name type="scientific">Papaver atlanticum</name>
    <dbReference type="NCBI Taxonomy" id="357466"/>
    <lineage>
        <taxon>Eukaryota</taxon>
        <taxon>Viridiplantae</taxon>
        <taxon>Streptophyta</taxon>
        <taxon>Embryophyta</taxon>
        <taxon>Tracheophyta</taxon>
        <taxon>Spermatophyta</taxon>
        <taxon>Magnoliopsida</taxon>
        <taxon>Ranunculales</taxon>
        <taxon>Papaveraceae</taxon>
        <taxon>Papaveroideae</taxon>
        <taxon>Papaver</taxon>
    </lineage>
</organism>
<dbReference type="InterPro" id="IPR002110">
    <property type="entry name" value="Ankyrin_rpt"/>
</dbReference>
<feature type="region of interest" description="Disordered" evidence="1">
    <location>
        <begin position="96"/>
        <end position="133"/>
    </location>
</feature>
<feature type="transmembrane region" description="Helical" evidence="2">
    <location>
        <begin position="738"/>
        <end position="757"/>
    </location>
</feature>
<feature type="region of interest" description="Disordered" evidence="1">
    <location>
        <begin position="376"/>
        <end position="397"/>
    </location>
</feature>
<dbReference type="Proteomes" id="UP001202328">
    <property type="component" value="Unassembled WGS sequence"/>
</dbReference>
<dbReference type="Gene3D" id="1.25.40.20">
    <property type="entry name" value="Ankyrin repeat-containing domain"/>
    <property type="match status" value="2"/>
</dbReference>
<dbReference type="PANTHER" id="PTHR24177:SF365">
    <property type="entry name" value="ANKYRIN REPEAT-CONTAINING PROTEIN NPR4-LIKE ISOFORM X1"/>
    <property type="match status" value="1"/>
</dbReference>
<name>A0AAD4TGI0_9MAGN</name>
<evidence type="ECO:0000313" key="5">
    <source>
        <dbReference type="Proteomes" id="UP001202328"/>
    </source>
</evidence>
<evidence type="ECO:0000313" key="4">
    <source>
        <dbReference type="EMBL" id="KAI3955248.1"/>
    </source>
</evidence>
<evidence type="ECO:0000256" key="2">
    <source>
        <dbReference type="SAM" id="Phobius"/>
    </source>
</evidence>
<feature type="transmembrane region" description="Helical" evidence="2">
    <location>
        <begin position="706"/>
        <end position="732"/>
    </location>
</feature>
<proteinExistence type="predicted"/>
<dbReference type="SMART" id="SM00248">
    <property type="entry name" value="ANK"/>
    <property type="match status" value="4"/>
</dbReference>
<feature type="domain" description="PGG" evidence="3">
    <location>
        <begin position="618"/>
        <end position="730"/>
    </location>
</feature>
<keyword evidence="5" id="KW-1185">Reference proteome</keyword>
<keyword evidence="2" id="KW-0812">Transmembrane</keyword>
<keyword evidence="2" id="KW-1133">Transmembrane helix</keyword>
<comment type="caution">
    <text evidence="4">The sequence shown here is derived from an EMBL/GenBank/DDBJ whole genome shotgun (WGS) entry which is preliminary data.</text>
</comment>